<comment type="caution">
    <text evidence="1">The sequence shown here is derived from an EMBL/GenBank/DDBJ whole genome shotgun (WGS) entry which is preliminary data.</text>
</comment>
<protein>
    <submittedName>
        <fullName evidence="1">Uncharacterized protein</fullName>
    </submittedName>
</protein>
<dbReference type="EMBL" id="CM055093">
    <property type="protein sequence ID" value="KAJ7566529.1"/>
    <property type="molecule type" value="Genomic_DNA"/>
</dbReference>
<accession>A0ACC2EJ75</accession>
<sequence length="831" mass="94996">MECNRDEALRAMEIAQTKFSVQDFSGARKFLLKALQLFPALEGISQMLAVVQVHVIYQARHPGSEHDLYALLQVDPSADDNIVRKQYRKLALILHPDKNKSLGAEAAFKLVREAWSVLSDKEKRTLYNQKRGISAKVNQNSQSNGNHNSDQDSSLRPCKTDTFWTACTFCAVQYQYFRKYENCHLLCQRCKKGYVARDEHVPRRNASHEKAGDGGNWVPEQQNSPNCNLGGSFSNEFVNGNSHAGRDTRTSATAGKNGGTNPAAAEFVRQIYQKTRKERLEAQKEQRRKEREKEKLERDREKEERKRVRESQRKQKEEKRKREVLLKVLMKQRGIEERAAASFTKMEICNSKRKKYESDENFKETLSGKSMSFEDHPTSSEEELKADVCRFSQMRKNSPDELEGITDGDTKSFAGLKKPKIEFDTSESEKPKIKNRKALASQSSNYILQNVIESPNMYGGSLQRSSSSSGHGRGMEEEQVRSRAYMEDQGFHKAELAEKCKVLLSYRVLQNSALGNQFLGNKNEELAIDSCDKTKSAMAYKEHCMNKQSHAKKKVPSPTMQPPSSSTQPEECNTQIGLETCPSTFSECRDKDSTFLYISVPDADFHNFDADRTEKDMSAGQVWAAYDDKDGMPRFYCRILKVLSIAPFKVRVRWLEPHPSCAEVNKWLAANHILTCGVFKNGSATETLDQINVFSHVMLTAIGQKGLMRIYPKRGEIWATYKRWSLKWLQPTTEDCMRTYEYDMVEVISDFSEKMGVYAIRLAKAQGFRTLYKRENEMALQNFMCLPEEIFRFSHRIPAHKMTGDEAPNLPEGCWELDPASTPLDLLCSQK</sequence>
<gene>
    <name evidence="1" type="ORF">O6H91_02G107500</name>
</gene>
<keyword evidence="2" id="KW-1185">Reference proteome</keyword>
<evidence type="ECO:0000313" key="1">
    <source>
        <dbReference type="EMBL" id="KAJ7566529.1"/>
    </source>
</evidence>
<evidence type="ECO:0000313" key="2">
    <source>
        <dbReference type="Proteomes" id="UP001162992"/>
    </source>
</evidence>
<name>A0ACC2EJ75_DIPCM</name>
<dbReference type="Proteomes" id="UP001162992">
    <property type="component" value="Chromosome 2"/>
</dbReference>
<proteinExistence type="predicted"/>
<organism evidence="1 2">
    <name type="scientific">Diphasiastrum complanatum</name>
    <name type="common">Issler's clubmoss</name>
    <name type="synonym">Lycopodium complanatum</name>
    <dbReference type="NCBI Taxonomy" id="34168"/>
    <lineage>
        <taxon>Eukaryota</taxon>
        <taxon>Viridiplantae</taxon>
        <taxon>Streptophyta</taxon>
        <taxon>Embryophyta</taxon>
        <taxon>Tracheophyta</taxon>
        <taxon>Lycopodiopsida</taxon>
        <taxon>Lycopodiales</taxon>
        <taxon>Lycopodiaceae</taxon>
        <taxon>Lycopodioideae</taxon>
        <taxon>Diphasiastrum</taxon>
    </lineage>
</organism>
<reference evidence="2" key="1">
    <citation type="journal article" date="2024" name="Proc. Natl. Acad. Sci. U.S.A.">
        <title>Extraordinary preservation of gene collinearity over three hundred million years revealed in homosporous lycophytes.</title>
        <authorList>
            <person name="Li C."/>
            <person name="Wickell D."/>
            <person name="Kuo L.Y."/>
            <person name="Chen X."/>
            <person name="Nie B."/>
            <person name="Liao X."/>
            <person name="Peng D."/>
            <person name="Ji J."/>
            <person name="Jenkins J."/>
            <person name="Williams M."/>
            <person name="Shu S."/>
            <person name="Plott C."/>
            <person name="Barry K."/>
            <person name="Rajasekar S."/>
            <person name="Grimwood J."/>
            <person name="Han X."/>
            <person name="Sun S."/>
            <person name="Hou Z."/>
            <person name="He W."/>
            <person name="Dai G."/>
            <person name="Sun C."/>
            <person name="Schmutz J."/>
            <person name="Leebens-Mack J.H."/>
            <person name="Li F.W."/>
            <person name="Wang L."/>
        </authorList>
    </citation>
    <scope>NUCLEOTIDE SEQUENCE [LARGE SCALE GENOMIC DNA]</scope>
    <source>
        <strain evidence="2">cv. PW_Plant_1</strain>
    </source>
</reference>